<dbReference type="Pfam" id="PF02203">
    <property type="entry name" value="TarH"/>
    <property type="match status" value="1"/>
</dbReference>
<evidence type="ECO:0000256" key="4">
    <source>
        <dbReference type="ARBA" id="ARBA00022500"/>
    </source>
</evidence>
<protein>
    <submittedName>
        <fullName evidence="14">Signal protein</fullName>
    </submittedName>
</protein>
<evidence type="ECO:0000256" key="10">
    <source>
        <dbReference type="PROSITE-ProRule" id="PRU00284"/>
    </source>
</evidence>
<evidence type="ECO:0000259" key="13">
    <source>
        <dbReference type="PROSITE" id="PS50885"/>
    </source>
</evidence>
<evidence type="ECO:0000313" key="14">
    <source>
        <dbReference type="EMBL" id="KTT98125.1"/>
    </source>
</evidence>
<dbReference type="GO" id="GO:0007165">
    <property type="term" value="P:signal transduction"/>
    <property type="evidence" value="ECO:0007669"/>
    <property type="project" value="UniProtKB-KW"/>
</dbReference>
<proteinExistence type="inferred from homology"/>
<dbReference type="RefSeq" id="WP_058745517.1">
    <property type="nucleotide sequence ID" value="NZ_LDTF01000048.1"/>
</dbReference>
<keyword evidence="6 11" id="KW-1133">Transmembrane helix</keyword>
<feature type="transmembrane region" description="Helical" evidence="11">
    <location>
        <begin position="184"/>
        <end position="204"/>
    </location>
</feature>
<dbReference type="Gene3D" id="1.10.287.950">
    <property type="entry name" value="Methyl-accepting chemotaxis protein"/>
    <property type="match status" value="1"/>
</dbReference>
<dbReference type="SUPFAM" id="SSF58104">
    <property type="entry name" value="Methyl-accepting chemotaxis protein (MCP) signaling domain"/>
    <property type="match status" value="1"/>
</dbReference>
<evidence type="ECO:0000313" key="15">
    <source>
        <dbReference type="Proteomes" id="UP000073923"/>
    </source>
</evidence>
<dbReference type="PROSITE" id="PS50885">
    <property type="entry name" value="HAMP"/>
    <property type="match status" value="2"/>
</dbReference>
<evidence type="ECO:0000256" key="9">
    <source>
        <dbReference type="ARBA" id="ARBA00029447"/>
    </source>
</evidence>
<dbReference type="EMBL" id="LDTF01000048">
    <property type="protein sequence ID" value="KTT98125.1"/>
    <property type="molecule type" value="Genomic_DNA"/>
</dbReference>
<dbReference type="SMART" id="SM00304">
    <property type="entry name" value="HAMP"/>
    <property type="match status" value="2"/>
</dbReference>
<dbReference type="OrthoDB" id="5292010at2"/>
<dbReference type="PANTHER" id="PTHR43531:SF11">
    <property type="entry name" value="METHYL-ACCEPTING CHEMOTAXIS PROTEIN 3"/>
    <property type="match status" value="1"/>
</dbReference>
<evidence type="ECO:0000256" key="3">
    <source>
        <dbReference type="ARBA" id="ARBA00022481"/>
    </source>
</evidence>
<dbReference type="GO" id="GO:0006935">
    <property type="term" value="P:chemotaxis"/>
    <property type="evidence" value="ECO:0007669"/>
    <property type="project" value="UniProtKB-KW"/>
</dbReference>
<evidence type="ECO:0000256" key="1">
    <source>
        <dbReference type="ARBA" id="ARBA00004651"/>
    </source>
</evidence>
<sequence>MNVRAKLFASLAALGLTIALISGLSFWSMDRNRIAIDAIIKDRVAPMRDLKIVADKYAVDIVDASHKARNGNITFAQAADKVRRGSNTLHDRWKAYLLTEIDGSEKVLAQKAAADMRIADQRVAQLQAILDRGDEVALNDFVRTKLYQSIDPVSESIANLVDLQLKIAEQTGNDASVEAHTKRAMMIALIIAALAVLGVSLYTISGKVVMPLRRLASALPTLVTQGGTVEMPHLAQQDEIGEIARAVDDFRRAVIANEQEKTLVVTRVTDALAVGLAALAQGDLTSRIDGDFPDSYAAVRADFNKAALSLHDAFAQIAQAAAGIDSGTRDIRQASDDLSQRTEQQAASLEETAAAMDEITSTVRSTAGHATKANDAVRGATFEAERSGDVVRRAVEAMSGIERSSSEISEIISVIDGIAFQTNLLALNAGVEAARAGDAGKGFAVVASEVRALAQRSAEAAKDVKTRINSSSVQVTAGVELVAEAGAALGRIVGNINEISGLVSTIAASAAQQSTGLQQINTAVSEMDGVTQQNAAMVEQATAAARSLAHEVNDMMRQIGHFRLRTTATGAPVSYLDPPQERLVSGSNRRGMDAKLNTAGNTALAVQDEDWSSF</sequence>
<dbReference type="Pfam" id="PF00015">
    <property type="entry name" value="MCPsignal"/>
    <property type="match status" value="1"/>
</dbReference>
<dbReference type="PATRIC" id="fig|172044.3.peg.1882"/>
<accession>A0A147IS08</accession>
<dbReference type="InterPro" id="IPR003122">
    <property type="entry name" value="Tar_rcpt_lig-bd"/>
</dbReference>
<dbReference type="AlphaFoldDB" id="A0A147IS08"/>
<dbReference type="Gene3D" id="6.10.340.10">
    <property type="match status" value="1"/>
</dbReference>
<dbReference type="SMART" id="SM00283">
    <property type="entry name" value="MA"/>
    <property type="match status" value="1"/>
</dbReference>
<dbReference type="FunFam" id="1.10.287.950:FF:000001">
    <property type="entry name" value="Methyl-accepting chemotaxis sensory transducer"/>
    <property type="match status" value="1"/>
</dbReference>
<evidence type="ECO:0000256" key="6">
    <source>
        <dbReference type="ARBA" id="ARBA00022989"/>
    </source>
</evidence>
<evidence type="ECO:0000256" key="5">
    <source>
        <dbReference type="ARBA" id="ARBA00022692"/>
    </source>
</evidence>
<evidence type="ECO:0000259" key="12">
    <source>
        <dbReference type="PROSITE" id="PS50111"/>
    </source>
</evidence>
<gene>
    <name evidence="14" type="ORF">NS355_09705</name>
</gene>
<evidence type="ECO:0000256" key="2">
    <source>
        <dbReference type="ARBA" id="ARBA00022475"/>
    </source>
</evidence>
<dbReference type="PANTHER" id="PTHR43531">
    <property type="entry name" value="PROTEIN ICFG"/>
    <property type="match status" value="1"/>
</dbReference>
<organism evidence="14 15">
    <name type="scientific">Sphingomonas yabuuchiae</name>
    <dbReference type="NCBI Taxonomy" id="172044"/>
    <lineage>
        <taxon>Bacteria</taxon>
        <taxon>Pseudomonadati</taxon>
        <taxon>Pseudomonadota</taxon>
        <taxon>Alphaproteobacteria</taxon>
        <taxon>Sphingomonadales</taxon>
        <taxon>Sphingomonadaceae</taxon>
        <taxon>Sphingomonas</taxon>
    </lineage>
</organism>
<evidence type="ECO:0000256" key="7">
    <source>
        <dbReference type="ARBA" id="ARBA00023136"/>
    </source>
</evidence>
<feature type="domain" description="Methyl-accepting transducer" evidence="12">
    <location>
        <begin position="320"/>
        <end position="549"/>
    </location>
</feature>
<name>A0A147IS08_9SPHN</name>
<dbReference type="Proteomes" id="UP000073923">
    <property type="component" value="Unassembled WGS sequence"/>
</dbReference>
<evidence type="ECO:0000256" key="8">
    <source>
        <dbReference type="ARBA" id="ARBA00023224"/>
    </source>
</evidence>
<comment type="similarity">
    <text evidence="9">Belongs to the methyl-accepting chemotaxis (MCP) protein family.</text>
</comment>
<evidence type="ECO:0000256" key="11">
    <source>
        <dbReference type="SAM" id="Phobius"/>
    </source>
</evidence>
<keyword evidence="3" id="KW-0488">Methylation</keyword>
<keyword evidence="7 11" id="KW-0472">Membrane</keyword>
<feature type="domain" description="HAMP" evidence="13">
    <location>
        <begin position="263"/>
        <end position="315"/>
    </location>
</feature>
<dbReference type="CDD" id="cd11386">
    <property type="entry name" value="MCP_signal"/>
    <property type="match status" value="1"/>
</dbReference>
<dbReference type="InterPro" id="IPR051310">
    <property type="entry name" value="MCP_chemotaxis"/>
</dbReference>
<comment type="caution">
    <text evidence="14">The sequence shown here is derived from an EMBL/GenBank/DDBJ whole genome shotgun (WGS) entry which is preliminary data.</text>
</comment>
<dbReference type="InterPro" id="IPR003660">
    <property type="entry name" value="HAMP_dom"/>
</dbReference>
<keyword evidence="4" id="KW-0145">Chemotaxis</keyword>
<dbReference type="PROSITE" id="PS50111">
    <property type="entry name" value="CHEMOTAXIS_TRANSDUC_2"/>
    <property type="match status" value="1"/>
</dbReference>
<dbReference type="InterPro" id="IPR004089">
    <property type="entry name" value="MCPsignal_dom"/>
</dbReference>
<keyword evidence="2" id="KW-1003">Cell membrane</keyword>
<dbReference type="GO" id="GO:0005886">
    <property type="term" value="C:plasma membrane"/>
    <property type="evidence" value="ECO:0007669"/>
    <property type="project" value="UniProtKB-SubCell"/>
</dbReference>
<reference evidence="14 15" key="1">
    <citation type="journal article" date="2016" name="Front. Microbiol.">
        <title>Genomic Resource of Rice Seed Associated Bacteria.</title>
        <authorList>
            <person name="Midha S."/>
            <person name="Bansal K."/>
            <person name="Sharma S."/>
            <person name="Kumar N."/>
            <person name="Patil P.P."/>
            <person name="Chaudhry V."/>
            <person name="Patil P.B."/>
        </authorList>
    </citation>
    <scope>NUCLEOTIDE SEQUENCE [LARGE SCALE GENOMIC DNA]</scope>
    <source>
        <strain evidence="14 15">NS355</strain>
    </source>
</reference>
<feature type="domain" description="HAMP" evidence="13">
    <location>
        <begin position="206"/>
        <end position="259"/>
    </location>
</feature>
<keyword evidence="8 10" id="KW-0807">Transducer</keyword>
<comment type="subcellular location">
    <subcellularLocation>
        <location evidence="1">Cell membrane</location>
        <topology evidence="1">Multi-pass membrane protein</topology>
    </subcellularLocation>
</comment>
<keyword evidence="5 11" id="KW-0812">Transmembrane</keyword>